<dbReference type="InterPro" id="IPR036291">
    <property type="entry name" value="NAD(P)-bd_dom_sf"/>
</dbReference>
<reference evidence="5" key="1">
    <citation type="submission" date="2019-03" db="EMBL/GenBank/DDBJ databases">
        <title>Flavobacterium sp.</title>
        <authorList>
            <person name="Kim H."/>
        </authorList>
    </citation>
    <scope>NUCLEOTIDE SEQUENCE [LARGE SCALE GENOMIC DNA]</scope>
    <source>
        <strain evidence="5">GS13</strain>
    </source>
</reference>
<evidence type="ECO:0000259" key="3">
    <source>
        <dbReference type="Pfam" id="PF16653"/>
    </source>
</evidence>
<evidence type="ECO:0000313" key="5">
    <source>
        <dbReference type="Proteomes" id="UP000291124"/>
    </source>
</evidence>
<keyword evidence="5" id="KW-1185">Reference proteome</keyword>
<evidence type="ECO:0000313" key="4">
    <source>
        <dbReference type="EMBL" id="QBN19000.1"/>
    </source>
</evidence>
<dbReference type="OrthoDB" id="973788at2"/>
<dbReference type="Gene3D" id="1.10.1870.10">
    <property type="entry name" value="Domain 3, Saccharopine reductase"/>
    <property type="match status" value="1"/>
</dbReference>
<dbReference type="RefSeq" id="WP_133276521.1">
    <property type="nucleotide sequence ID" value="NZ_CP037933.1"/>
</dbReference>
<dbReference type="GO" id="GO:0019878">
    <property type="term" value="P:lysine biosynthetic process via aminoadipic acid"/>
    <property type="evidence" value="ECO:0007669"/>
    <property type="project" value="TreeGrafter"/>
</dbReference>
<name>A0A4P6YEV8_9FLAO</name>
<dbReference type="EMBL" id="CP037933">
    <property type="protein sequence ID" value="QBN19000.1"/>
    <property type="molecule type" value="Genomic_DNA"/>
</dbReference>
<dbReference type="Gene3D" id="3.30.360.10">
    <property type="entry name" value="Dihydrodipicolinate Reductase, domain 2"/>
    <property type="match status" value="1"/>
</dbReference>
<evidence type="ECO:0000259" key="2">
    <source>
        <dbReference type="Pfam" id="PF03435"/>
    </source>
</evidence>
<dbReference type="KEGG" id="fnk:E1750_09350"/>
<dbReference type="InterPro" id="IPR051168">
    <property type="entry name" value="AASS"/>
</dbReference>
<dbReference type="GO" id="GO:0004753">
    <property type="term" value="F:saccharopine dehydrogenase activity"/>
    <property type="evidence" value="ECO:0007669"/>
    <property type="project" value="TreeGrafter"/>
</dbReference>
<dbReference type="Pfam" id="PF16653">
    <property type="entry name" value="Sacchrp_dh_C"/>
    <property type="match status" value="1"/>
</dbReference>
<organism evidence="4 5">
    <name type="scientific">Flavobacterium nackdongense</name>
    <dbReference type="NCBI Taxonomy" id="2547394"/>
    <lineage>
        <taxon>Bacteria</taxon>
        <taxon>Pseudomonadati</taxon>
        <taxon>Bacteroidota</taxon>
        <taxon>Flavobacteriia</taxon>
        <taxon>Flavobacteriales</taxon>
        <taxon>Flavobacteriaceae</taxon>
        <taxon>Flavobacterium</taxon>
    </lineage>
</organism>
<dbReference type="Proteomes" id="UP000291124">
    <property type="component" value="Chromosome"/>
</dbReference>
<dbReference type="PANTHER" id="PTHR11133">
    <property type="entry name" value="SACCHAROPINE DEHYDROGENASE"/>
    <property type="match status" value="1"/>
</dbReference>
<proteinExistence type="predicted"/>
<evidence type="ECO:0000256" key="1">
    <source>
        <dbReference type="ARBA" id="ARBA00023002"/>
    </source>
</evidence>
<feature type="domain" description="Saccharopine dehydrogenase-like C-terminal" evidence="3">
    <location>
        <begin position="126"/>
        <end position="437"/>
    </location>
</feature>
<dbReference type="GO" id="GO:0005737">
    <property type="term" value="C:cytoplasm"/>
    <property type="evidence" value="ECO:0007669"/>
    <property type="project" value="TreeGrafter"/>
</dbReference>
<feature type="domain" description="Saccharopine dehydrogenase NADP binding" evidence="2">
    <location>
        <begin position="4"/>
        <end position="120"/>
    </location>
</feature>
<protein>
    <submittedName>
        <fullName evidence="4">Saccharopine dehydrogenase</fullName>
    </submittedName>
</protein>
<dbReference type="Gene3D" id="3.40.50.720">
    <property type="entry name" value="NAD(P)-binding Rossmann-like Domain"/>
    <property type="match status" value="1"/>
</dbReference>
<dbReference type="AlphaFoldDB" id="A0A4P6YEV8"/>
<gene>
    <name evidence="4" type="ORF">E1750_09350</name>
</gene>
<dbReference type="SUPFAM" id="SSF55347">
    <property type="entry name" value="Glyceraldehyde-3-phosphate dehydrogenase-like, C-terminal domain"/>
    <property type="match status" value="1"/>
</dbReference>
<dbReference type="SUPFAM" id="SSF51735">
    <property type="entry name" value="NAD(P)-binding Rossmann-fold domains"/>
    <property type="match status" value="1"/>
</dbReference>
<dbReference type="InterPro" id="IPR032095">
    <property type="entry name" value="Sacchrp_dh-like_C"/>
</dbReference>
<dbReference type="Pfam" id="PF03435">
    <property type="entry name" value="Sacchrp_dh_NADP"/>
    <property type="match status" value="1"/>
</dbReference>
<keyword evidence="1" id="KW-0560">Oxidoreductase</keyword>
<dbReference type="InterPro" id="IPR005097">
    <property type="entry name" value="Sacchrp_dh_NADP-bd"/>
</dbReference>
<sequence>MRTILIIGAGRSASSLIQYLLNKSDEENLQLLIGDLSLETAQNKTNNHPNATAISLDIFDQIQRKEAIQKADIVISMLPAHLHIEVARDCIAYKKHMVTASYVSDAMQELDVLAQENNLIFMNEIGLDPGIDHMSAMKVIDEIKAKGGKMLLFESFCGGLVAPESDTNLWNYKFTWAPRNVVLAGQGGAAKFLQEGTYKYIPYCNLFRRTEFLEVEGYGKFEAYSNRDSLKYLDVYGLNDVLTLFRGTIRRVGFSKAWNMFVQLGMTDDSYVMEGSETMSYRQFVNSFLPYHPTDSVEIKMRLILKIDQDDIMWDKLLELDLFNPDKLVGLKDATPAQILEKILSDSWTLQPNDKDMIVMYHKFGYELNGKKLQIDSKMVCLGEDQTYTAMAKTVGLPVAMATLLILNGKIKTPGVQLPIREEVYLPILKELEEYGVVFKEETVPYLGYNA</sequence>
<dbReference type="PANTHER" id="PTHR11133:SF23">
    <property type="entry name" value="SACCHAROPINE DEHYDROGENASE [NAD(+), L-LYSINE-FORMING]"/>
    <property type="match status" value="1"/>
</dbReference>
<accession>A0A4P6YEV8</accession>